<feature type="region of interest" description="Disordered" evidence="2">
    <location>
        <begin position="1283"/>
        <end position="1311"/>
    </location>
</feature>
<gene>
    <name evidence="3" type="primary">Dsim\GD14028</name>
    <name evidence="3" type="ORF">Dsim_GD14028</name>
</gene>
<evidence type="ECO:0000313" key="4">
    <source>
        <dbReference type="Proteomes" id="UP000000304"/>
    </source>
</evidence>
<feature type="compositionally biased region" description="Low complexity" evidence="2">
    <location>
        <begin position="790"/>
        <end position="800"/>
    </location>
</feature>
<feature type="region of interest" description="Disordered" evidence="2">
    <location>
        <begin position="790"/>
        <end position="812"/>
    </location>
</feature>
<dbReference type="PANTHER" id="PTHR45845:SF3">
    <property type="entry name" value="PURATROPHIN-1-LIKE, ISOFORM A"/>
    <property type="match status" value="1"/>
</dbReference>
<feature type="region of interest" description="Disordered" evidence="2">
    <location>
        <begin position="634"/>
        <end position="657"/>
    </location>
</feature>
<keyword evidence="1" id="KW-0175">Coiled coil</keyword>
<feature type="region of interest" description="Disordered" evidence="2">
    <location>
        <begin position="89"/>
        <end position="147"/>
    </location>
</feature>
<keyword evidence="4" id="KW-1185">Reference proteome</keyword>
<dbReference type="PhylomeDB" id="B4QKW2"/>
<feature type="region of interest" description="Disordered" evidence="2">
    <location>
        <begin position="561"/>
        <end position="618"/>
    </location>
</feature>
<dbReference type="InterPro" id="IPR052231">
    <property type="entry name" value="Rho_GEF_signaling-related"/>
</dbReference>
<feature type="compositionally biased region" description="Acidic residues" evidence="2">
    <location>
        <begin position="123"/>
        <end position="145"/>
    </location>
</feature>
<dbReference type="STRING" id="7240.B4QKW2"/>
<dbReference type="EMBL" id="CM000363">
    <property type="protein sequence ID" value="EDX09595.1"/>
    <property type="molecule type" value="Genomic_DNA"/>
</dbReference>
<name>B4QKW2_DROSI</name>
<feature type="coiled-coil region" evidence="1">
    <location>
        <begin position="1190"/>
        <end position="1217"/>
    </location>
</feature>
<feature type="compositionally biased region" description="Low complexity" evidence="2">
    <location>
        <begin position="607"/>
        <end position="618"/>
    </location>
</feature>
<feature type="compositionally biased region" description="Low complexity" evidence="2">
    <location>
        <begin position="719"/>
        <end position="728"/>
    </location>
</feature>
<feature type="compositionally biased region" description="Basic and acidic residues" evidence="2">
    <location>
        <begin position="107"/>
        <end position="116"/>
    </location>
</feature>
<organism evidence="3 4">
    <name type="scientific">Drosophila simulans</name>
    <name type="common">Fruit fly</name>
    <dbReference type="NCBI Taxonomy" id="7240"/>
    <lineage>
        <taxon>Eukaryota</taxon>
        <taxon>Metazoa</taxon>
        <taxon>Ecdysozoa</taxon>
        <taxon>Arthropoda</taxon>
        <taxon>Hexapoda</taxon>
        <taxon>Insecta</taxon>
        <taxon>Pterygota</taxon>
        <taxon>Neoptera</taxon>
        <taxon>Endopterygota</taxon>
        <taxon>Diptera</taxon>
        <taxon>Brachycera</taxon>
        <taxon>Muscomorpha</taxon>
        <taxon>Ephydroidea</taxon>
        <taxon>Drosophilidae</taxon>
        <taxon>Drosophila</taxon>
        <taxon>Sophophora</taxon>
    </lineage>
</organism>
<feature type="region of interest" description="Disordered" evidence="2">
    <location>
        <begin position="701"/>
        <end position="728"/>
    </location>
</feature>
<protein>
    <submittedName>
        <fullName evidence="3">GD14028</fullName>
    </submittedName>
</protein>
<feature type="compositionally biased region" description="Low complexity" evidence="2">
    <location>
        <begin position="701"/>
        <end position="710"/>
    </location>
</feature>
<evidence type="ECO:0000256" key="2">
    <source>
        <dbReference type="SAM" id="MobiDB-lite"/>
    </source>
</evidence>
<evidence type="ECO:0000256" key="1">
    <source>
        <dbReference type="SAM" id="Coils"/>
    </source>
</evidence>
<sequence length="1311" mass="144593">MFQLRREVWSERLGVWVQRLLVIVLHLWHRSSMSFVRRRQEAFKWIRRRLARRQCHADTNIETGRAEAAVTGSGAGAELAEILVPSDTQIDVPGGEIPGGQIPSLESTDRDMKEARAAPIARDDEDQEEAEDPEEHGQEEEEPPEVEQLSANANYVCCRYPGTTSSSTSGAADTLNRSKSRVQKYLKKCKQRLTGQAKMPTSSSTTTTTITLIRNEPAPTTIEQALAEQEEEDLAEGSNGSYTDALPIECSLSASIAEEQQQAVDQLEPPKEEEVPLETLLTEPSSTPPPQSNLEGIPAPERLRLPADVDATLARLIDSHLSHIYPVYWARTRAILIQQARERLVCGFDGSLVRFEQRFLCKFAQIAATLRTAHQIGESWLWHPGWPLATSNGALVLQLSDAEIAHALRPAELYLCIKLESSAEGDADCTPRLYAVWRSSRKEESVQSHCIDHENPGELPLSVLQLEMSTAAAALMASDCGELPQLLQNLLVSVERSIERVSLNELQMPMHHDRGEDSLDEANNNGCNNNLLGSPKCALRRSDLITKNKLFNSRYMLRRLTNRQDSMNSTSSGNSNVSDRSSSSSSSSSSSAGEELLTSHSEAKMRSNSGGNEASGASTSPALPLYCLGNSFPHIDSDEEASDSNGPGKHHSLGTRTLQGDPLVTVDAACVASAGLNCYELATLLLYYSTIPERSSCPFTAPATPGTTATINGHKSTEQQQQQQQQKQQPAQQTFTILIAIEKSQHLCVIDLICQSLRLLAKQIGNCEILAVCPDSSLLQLCNGQQQQKLQQQQQQQNNNSDHPEPSSPSPVDLVKFISVDQVTTSVAPSQLPAGLLPSVPALSTLAGIGQRHHDATKWREFFAQLEAFQRQCSSAGGRLVSALSEIRAADLQGLPTRRQLYGQHRALSRALMDSQLHSLRKMGAGQLARLQDLARAITSAPGSPRMTSQPQSPSSSSSGAFLNVDAACKLRKVTLLFNEVDRAAQRLEQLTEQRRERLRQLTRQRALEDEISEVTSWLGSDGAENLQKFSQLQWDNESQLRTQEQEFEKYYFIAMKHLAKGRDLHAAALKVYVLSESANNLKSALDQFAQKLELAHERYEAAGRLLHLFTQHQRETAAREELQRLAEQLGATSLLEKHWPVMRKSHTLPVASSTPAPASGKRVSYRCSSASGSSFEGGPSSSNCSCWRESRNLEDMDQMEEEEEEQEQDCDVVMERNNSPRSPILVWAFATIANVIPSWPGSAPAKALTKREVRLAEMSSMGIGSKPCLDIRPSNNQISDRSIPLAQLNKSNSKLRHSEPGKGSMRRPIH</sequence>
<feature type="compositionally biased region" description="Low complexity" evidence="2">
    <location>
        <begin position="566"/>
        <end position="591"/>
    </location>
</feature>
<feature type="coiled-coil region" evidence="1">
    <location>
        <begin position="974"/>
        <end position="1005"/>
    </location>
</feature>
<proteinExistence type="predicted"/>
<dbReference type="Proteomes" id="UP000000304">
    <property type="component" value="Chromosome 3L"/>
</dbReference>
<dbReference type="OMA" id="ALRYDGC"/>
<dbReference type="HOGENOM" id="CLU_001356_5_1_1"/>
<evidence type="ECO:0000313" key="3">
    <source>
        <dbReference type="EMBL" id="EDX09595.1"/>
    </source>
</evidence>
<dbReference type="OrthoDB" id="6152532at2759"/>
<dbReference type="PANTHER" id="PTHR45845">
    <property type="entry name" value="RHO GUANINE NUCLEOTIDE EXCHANGE FACTOR-RELATED"/>
    <property type="match status" value="1"/>
</dbReference>
<reference evidence="3 4" key="1">
    <citation type="journal article" date="2007" name="Nature">
        <title>Evolution of genes and genomes on the Drosophila phylogeny.</title>
        <authorList>
            <consortium name="Drosophila 12 Genomes Consortium"/>
            <person name="Clark A.G."/>
            <person name="Eisen M.B."/>
            <person name="Smith D.R."/>
            <person name="Bergman C.M."/>
            <person name="Oliver B."/>
            <person name="Markow T.A."/>
            <person name="Kaufman T.C."/>
            <person name="Kellis M."/>
            <person name="Gelbart W."/>
            <person name="Iyer V.N."/>
            <person name="Pollard D.A."/>
            <person name="Sackton T.B."/>
            <person name="Larracuente A.M."/>
            <person name="Singh N.D."/>
            <person name="Abad J.P."/>
            <person name="Abt D.N."/>
            <person name="Adryan B."/>
            <person name="Aguade M."/>
            <person name="Akashi H."/>
            <person name="Anderson W.W."/>
            <person name="Aquadro C.F."/>
            <person name="Ardell D.H."/>
            <person name="Arguello R."/>
            <person name="Artieri C.G."/>
            <person name="Barbash D.A."/>
            <person name="Barker D."/>
            <person name="Barsanti P."/>
            <person name="Batterham P."/>
            <person name="Batzoglou S."/>
            <person name="Begun D."/>
            <person name="Bhutkar A."/>
            <person name="Blanco E."/>
            <person name="Bosak S.A."/>
            <person name="Bradley R.K."/>
            <person name="Brand A.D."/>
            <person name="Brent M.R."/>
            <person name="Brooks A.N."/>
            <person name="Brown R.H."/>
            <person name="Butlin R.K."/>
            <person name="Caggese C."/>
            <person name="Calvi B.R."/>
            <person name="Bernardo de Carvalho A."/>
            <person name="Caspi A."/>
            <person name="Castrezana S."/>
            <person name="Celniker S.E."/>
            <person name="Chang J.L."/>
            <person name="Chapple C."/>
            <person name="Chatterji S."/>
            <person name="Chinwalla A."/>
            <person name="Civetta A."/>
            <person name="Clifton S.W."/>
            <person name="Comeron J.M."/>
            <person name="Costello J.C."/>
            <person name="Coyne J.A."/>
            <person name="Daub J."/>
            <person name="David R.G."/>
            <person name="Delcher A.L."/>
            <person name="Delehaunty K."/>
            <person name="Do C.B."/>
            <person name="Ebling H."/>
            <person name="Edwards K."/>
            <person name="Eickbush T."/>
            <person name="Evans J.D."/>
            <person name="Filipski A."/>
            <person name="Findeiss S."/>
            <person name="Freyhult E."/>
            <person name="Fulton L."/>
            <person name="Fulton R."/>
            <person name="Garcia A.C."/>
            <person name="Gardiner A."/>
            <person name="Garfield D.A."/>
            <person name="Garvin B.E."/>
            <person name="Gibson G."/>
            <person name="Gilbert D."/>
            <person name="Gnerre S."/>
            <person name="Godfrey J."/>
            <person name="Good R."/>
            <person name="Gotea V."/>
            <person name="Gravely B."/>
            <person name="Greenberg A.J."/>
            <person name="Griffiths-Jones S."/>
            <person name="Gross S."/>
            <person name="Guigo R."/>
            <person name="Gustafson E.A."/>
            <person name="Haerty W."/>
            <person name="Hahn M.W."/>
            <person name="Halligan D.L."/>
            <person name="Halpern A.L."/>
            <person name="Halter G.M."/>
            <person name="Han M.V."/>
            <person name="Heger A."/>
            <person name="Hillier L."/>
            <person name="Hinrichs A.S."/>
            <person name="Holmes I."/>
            <person name="Hoskins R.A."/>
            <person name="Hubisz M.J."/>
            <person name="Hultmark D."/>
            <person name="Huntley M.A."/>
            <person name="Jaffe D.B."/>
            <person name="Jagadeeshan S."/>
            <person name="Jeck W.R."/>
            <person name="Johnson J."/>
            <person name="Jones C.D."/>
            <person name="Jordan W.C."/>
            <person name="Karpen G.H."/>
            <person name="Kataoka E."/>
            <person name="Keightley P.D."/>
            <person name="Kheradpour P."/>
            <person name="Kirkness E.F."/>
            <person name="Koerich L.B."/>
            <person name="Kristiansen K."/>
            <person name="Kudrna D."/>
            <person name="Kulathinal R.J."/>
            <person name="Kumar S."/>
            <person name="Kwok R."/>
            <person name="Lander E."/>
            <person name="Langley C.H."/>
            <person name="Lapoint R."/>
            <person name="Lazzaro B.P."/>
            <person name="Lee S.J."/>
            <person name="Levesque L."/>
            <person name="Li R."/>
            <person name="Lin C.F."/>
            <person name="Lin M.F."/>
            <person name="Lindblad-Toh K."/>
            <person name="Llopart A."/>
            <person name="Long M."/>
            <person name="Low L."/>
            <person name="Lozovsky E."/>
            <person name="Lu J."/>
            <person name="Luo M."/>
            <person name="Machado C.A."/>
            <person name="Makalowski W."/>
            <person name="Marzo M."/>
            <person name="Matsuda M."/>
            <person name="Matzkin L."/>
            <person name="McAllister B."/>
            <person name="McBride C.S."/>
            <person name="McKernan B."/>
            <person name="McKernan K."/>
            <person name="Mendez-Lago M."/>
            <person name="Minx P."/>
            <person name="Mollenhauer M.U."/>
            <person name="Montooth K."/>
            <person name="Mount S.M."/>
            <person name="Mu X."/>
            <person name="Myers E."/>
            <person name="Negre B."/>
            <person name="Newfeld S."/>
            <person name="Nielsen R."/>
            <person name="Noor M.A."/>
            <person name="O'Grady P."/>
            <person name="Pachter L."/>
            <person name="Papaceit M."/>
            <person name="Parisi M.J."/>
            <person name="Parisi M."/>
            <person name="Parts L."/>
            <person name="Pedersen J.S."/>
            <person name="Pesole G."/>
            <person name="Phillippy A.M."/>
            <person name="Ponting C.P."/>
            <person name="Pop M."/>
            <person name="Porcelli D."/>
            <person name="Powell J.R."/>
            <person name="Prohaska S."/>
            <person name="Pruitt K."/>
            <person name="Puig M."/>
            <person name="Quesneville H."/>
            <person name="Ram K.R."/>
            <person name="Rand D."/>
            <person name="Rasmussen M.D."/>
            <person name="Reed L.K."/>
            <person name="Reenan R."/>
            <person name="Reily A."/>
            <person name="Remington K.A."/>
            <person name="Rieger T.T."/>
            <person name="Ritchie M.G."/>
            <person name="Robin C."/>
            <person name="Rogers Y.H."/>
            <person name="Rohde C."/>
            <person name="Rozas J."/>
            <person name="Rubenfield M.J."/>
            <person name="Ruiz A."/>
            <person name="Russo S."/>
            <person name="Salzberg S.L."/>
            <person name="Sanchez-Gracia A."/>
            <person name="Saranga D.J."/>
            <person name="Sato H."/>
            <person name="Schaeffer S.W."/>
            <person name="Schatz M.C."/>
            <person name="Schlenke T."/>
            <person name="Schwartz R."/>
            <person name="Segarra C."/>
            <person name="Singh R.S."/>
            <person name="Sirot L."/>
            <person name="Sirota M."/>
            <person name="Sisneros N.B."/>
            <person name="Smith C.D."/>
            <person name="Smith T.F."/>
            <person name="Spieth J."/>
            <person name="Stage D.E."/>
            <person name="Stark A."/>
            <person name="Stephan W."/>
            <person name="Strausberg R.L."/>
            <person name="Strempel S."/>
            <person name="Sturgill D."/>
            <person name="Sutton G."/>
            <person name="Sutton G.G."/>
            <person name="Tao W."/>
            <person name="Teichmann S."/>
            <person name="Tobari Y.N."/>
            <person name="Tomimura Y."/>
            <person name="Tsolas J.M."/>
            <person name="Valente V.L."/>
            <person name="Venter E."/>
            <person name="Venter J.C."/>
            <person name="Vicario S."/>
            <person name="Vieira F.G."/>
            <person name="Vilella A.J."/>
            <person name="Villasante A."/>
            <person name="Walenz B."/>
            <person name="Wang J."/>
            <person name="Wasserman M."/>
            <person name="Watts T."/>
            <person name="Wilson D."/>
            <person name="Wilson R.K."/>
            <person name="Wing R.A."/>
            <person name="Wolfner M.F."/>
            <person name="Wong A."/>
            <person name="Wong G.K."/>
            <person name="Wu C.I."/>
            <person name="Wu G."/>
            <person name="Yamamoto D."/>
            <person name="Yang H.P."/>
            <person name="Yang S.P."/>
            <person name="Yorke J.A."/>
            <person name="Yoshida K."/>
            <person name="Zdobnov E."/>
            <person name="Zhang P."/>
            <person name="Zhang Y."/>
            <person name="Zimin A.V."/>
            <person name="Baldwin J."/>
            <person name="Abdouelleil A."/>
            <person name="Abdulkadir J."/>
            <person name="Abebe A."/>
            <person name="Abera B."/>
            <person name="Abreu J."/>
            <person name="Acer S.C."/>
            <person name="Aftuck L."/>
            <person name="Alexander A."/>
            <person name="An P."/>
            <person name="Anderson E."/>
            <person name="Anderson S."/>
            <person name="Arachi H."/>
            <person name="Azer M."/>
            <person name="Bachantsang P."/>
            <person name="Barry A."/>
            <person name="Bayul T."/>
            <person name="Berlin A."/>
            <person name="Bessette D."/>
            <person name="Bloom T."/>
            <person name="Blye J."/>
            <person name="Boguslavskiy L."/>
            <person name="Bonnet C."/>
            <person name="Boukhgalter B."/>
            <person name="Bourzgui I."/>
            <person name="Brown A."/>
            <person name="Cahill P."/>
            <person name="Channer S."/>
            <person name="Cheshatsang Y."/>
            <person name="Chuda L."/>
            <person name="Citroen M."/>
            <person name="Collymore A."/>
            <person name="Cooke P."/>
            <person name="Costello M."/>
            <person name="D'Aco K."/>
            <person name="Daza R."/>
            <person name="De Haan G."/>
            <person name="DeGray S."/>
            <person name="DeMaso C."/>
            <person name="Dhargay N."/>
            <person name="Dooley K."/>
            <person name="Dooley E."/>
            <person name="Doricent M."/>
            <person name="Dorje P."/>
            <person name="Dorjee K."/>
            <person name="Dupes A."/>
            <person name="Elong R."/>
            <person name="Falk J."/>
            <person name="Farina A."/>
            <person name="Faro S."/>
            <person name="Ferguson D."/>
            <person name="Fisher S."/>
            <person name="Foley C.D."/>
            <person name="Franke A."/>
            <person name="Friedrich D."/>
            <person name="Gadbois L."/>
            <person name="Gearin G."/>
            <person name="Gearin C.R."/>
            <person name="Giannoukos G."/>
            <person name="Goode T."/>
            <person name="Graham J."/>
            <person name="Grandbois E."/>
            <person name="Grewal S."/>
            <person name="Gyaltsen K."/>
            <person name="Hafez N."/>
            <person name="Hagos B."/>
            <person name="Hall J."/>
            <person name="Henson C."/>
            <person name="Hollinger A."/>
            <person name="Honan T."/>
            <person name="Huard M.D."/>
            <person name="Hughes L."/>
            <person name="Hurhula B."/>
            <person name="Husby M.E."/>
            <person name="Kamat A."/>
            <person name="Kanga B."/>
            <person name="Kashin S."/>
            <person name="Khazanovich D."/>
            <person name="Kisner P."/>
            <person name="Lance K."/>
            <person name="Lara M."/>
            <person name="Lee W."/>
            <person name="Lennon N."/>
            <person name="Letendre F."/>
            <person name="LeVine R."/>
            <person name="Lipovsky A."/>
            <person name="Liu X."/>
            <person name="Liu J."/>
            <person name="Liu S."/>
            <person name="Lokyitsang T."/>
            <person name="Lokyitsang Y."/>
            <person name="Lubonja R."/>
            <person name="Lui A."/>
            <person name="MacDonald P."/>
            <person name="Magnisalis V."/>
            <person name="Maru K."/>
            <person name="Matthews C."/>
            <person name="McCusker W."/>
            <person name="McDonough S."/>
            <person name="Mehta T."/>
            <person name="Meldrim J."/>
            <person name="Meneus L."/>
            <person name="Mihai O."/>
            <person name="Mihalev A."/>
            <person name="Mihova T."/>
            <person name="Mittelman R."/>
            <person name="Mlenga V."/>
            <person name="Montmayeur A."/>
            <person name="Mulrain L."/>
            <person name="Navidi A."/>
            <person name="Naylor J."/>
            <person name="Negash T."/>
            <person name="Nguyen T."/>
            <person name="Nguyen N."/>
            <person name="Nicol R."/>
            <person name="Norbu C."/>
            <person name="Norbu N."/>
            <person name="Novod N."/>
            <person name="O'Neill B."/>
            <person name="Osman S."/>
            <person name="Markiewicz E."/>
            <person name="Oyono O.L."/>
            <person name="Patti C."/>
            <person name="Phunkhang P."/>
            <person name="Pierre F."/>
            <person name="Priest M."/>
            <person name="Raghuraman S."/>
            <person name="Rege F."/>
            <person name="Reyes R."/>
            <person name="Rise C."/>
            <person name="Rogov P."/>
            <person name="Ross K."/>
            <person name="Ryan E."/>
            <person name="Settipalli S."/>
            <person name="Shea T."/>
            <person name="Sherpa N."/>
            <person name="Shi L."/>
            <person name="Shih D."/>
            <person name="Sparrow T."/>
            <person name="Spaulding J."/>
            <person name="Stalker J."/>
            <person name="Stange-Thomann N."/>
            <person name="Stavropoulos S."/>
            <person name="Stone C."/>
            <person name="Strader C."/>
            <person name="Tesfaye S."/>
            <person name="Thomson T."/>
            <person name="Thoulutsang Y."/>
            <person name="Thoulutsang D."/>
            <person name="Topham K."/>
            <person name="Topping I."/>
            <person name="Tsamla T."/>
            <person name="Vassiliev H."/>
            <person name="Vo A."/>
            <person name="Wangchuk T."/>
            <person name="Wangdi T."/>
            <person name="Weiand M."/>
            <person name="Wilkinson J."/>
            <person name="Wilson A."/>
            <person name="Yadav S."/>
            <person name="Young G."/>
            <person name="Yu Q."/>
            <person name="Zembek L."/>
            <person name="Zhong D."/>
            <person name="Zimmer A."/>
            <person name="Zwirko Z."/>
            <person name="Jaffe D.B."/>
            <person name="Alvarez P."/>
            <person name="Brockman W."/>
            <person name="Butler J."/>
            <person name="Chin C."/>
            <person name="Gnerre S."/>
            <person name="Grabherr M."/>
            <person name="Kleber M."/>
            <person name="Mauceli E."/>
            <person name="MacCallum I."/>
        </authorList>
    </citation>
    <scope>NUCLEOTIDE SEQUENCE [LARGE SCALE GENOMIC DNA]</scope>
    <source>
        <strain evidence="4">white501</strain>
    </source>
</reference>
<accession>B4QKW2</accession>